<reference evidence="1" key="1">
    <citation type="submission" date="2014-11" db="EMBL/GenBank/DDBJ databases">
        <authorList>
            <person name="Amaro Gonzalez C."/>
        </authorList>
    </citation>
    <scope>NUCLEOTIDE SEQUENCE</scope>
</reference>
<sequence>MHTQLREDHTNNGLIKIRIRNKYVCPLNVLYACTHRAKLLEIM</sequence>
<accession>A0A0E9SGK9</accession>
<name>A0A0E9SGK9_ANGAN</name>
<protein>
    <submittedName>
        <fullName evidence="1">Uncharacterized protein</fullName>
    </submittedName>
</protein>
<evidence type="ECO:0000313" key="1">
    <source>
        <dbReference type="EMBL" id="JAH39795.1"/>
    </source>
</evidence>
<dbReference type="PROSITE" id="PS51257">
    <property type="entry name" value="PROKAR_LIPOPROTEIN"/>
    <property type="match status" value="1"/>
</dbReference>
<organism evidence="1">
    <name type="scientific">Anguilla anguilla</name>
    <name type="common">European freshwater eel</name>
    <name type="synonym">Muraena anguilla</name>
    <dbReference type="NCBI Taxonomy" id="7936"/>
    <lineage>
        <taxon>Eukaryota</taxon>
        <taxon>Metazoa</taxon>
        <taxon>Chordata</taxon>
        <taxon>Craniata</taxon>
        <taxon>Vertebrata</taxon>
        <taxon>Euteleostomi</taxon>
        <taxon>Actinopterygii</taxon>
        <taxon>Neopterygii</taxon>
        <taxon>Teleostei</taxon>
        <taxon>Anguilliformes</taxon>
        <taxon>Anguillidae</taxon>
        <taxon>Anguilla</taxon>
    </lineage>
</organism>
<proteinExistence type="predicted"/>
<dbReference type="AlphaFoldDB" id="A0A0E9SGK9"/>
<dbReference type="EMBL" id="GBXM01068782">
    <property type="protein sequence ID" value="JAH39795.1"/>
    <property type="molecule type" value="Transcribed_RNA"/>
</dbReference>
<reference evidence="1" key="2">
    <citation type="journal article" date="2015" name="Fish Shellfish Immunol.">
        <title>Early steps in the European eel (Anguilla anguilla)-Vibrio vulnificus interaction in the gills: Role of the RtxA13 toxin.</title>
        <authorList>
            <person name="Callol A."/>
            <person name="Pajuelo D."/>
            <person name="Ebbesson L."/>
            <person name="Teles M."/>
            <person name="MacKenzie S."/>
            <person name="Amaro C."/>
        </authorList>
    </citation>
    <scope>NUCLEOTIDE SEQUENCE</scope>
</reference>